<evidence type="ECO:0000256" key="1">
    <source>
        <dbReference type="SAM" id="Phobius"/>
    </source>
</evidence>
<dbReference type="Proteomes" id="UP000318521">
    <property type="component" value="Unassembled WGS sequence"/>
</dbReference>
<keyword evidence="1" id="KW-1133">Transmembrane helix</keyword>
<gene>
    <name evidence="2" type="ORF">FN960_17755</name>
</gene>
<organism evidence="2 3">
    <name type="scientific">Alkalicoccobacillus porphyridii</name>
    <dbReference type="NCBI Taxonomy" id="2597270"/>
    <lineage>
        <taxon>Bacteria</taxon>
        <taxon>Bacillati</taxon>
        <taxon>Bacillota</taxon>
        <taxon>Bacilli</taxon>
        <taxon>Bacillales</taxon>
        <taxon>Bacillaceae</taxon>
        <taxon>Alkalicoccobacillus</taxon>
    </lineage>
</organism>
<accession>A0A553ZUX6</accession>
<dbReference type="Gene3D" id="1.10.530.10">
    <property type="match status" value="1"/>
</dbReference>
<dbReference type="RefSeq" id="WP_143850207.1">
    <property type="nucleotide sequence ID" value="NZ_VLXZ01000014.1"/>
</dbReference>
<comment type="caution">
    <text evidence="2">The sequence shown here is derived from an EMBL/GenBank/DDBJ whole genome shotgun (WGS) entry which is preliminary data.</text>
</comment>
<evidence type="ECO:0000313" key="2">
    <source>
        <dbReference type="EMBL" id="TSB45125.1"/>
    </source>
</evidence>
<keyword evidence="1" id="KW-0812">Transmembrane</keyword>
<dbReference type="SUPFAM" id="SSF53955">
    <property type="entry name" value="Lysozyme-like"/>
    <property type="match status" value="1"/>
</dbReference>
<reference evidence="2 3" key="1">
    <citation type="submission" date="2019-07" db="EMBL/GenBank/DDBJ databases">
        <authorList>
            <person name="Park Y.J."/>
            <person name="Jeong S.E."/>
            <person name="Jung H.S."/>
        </authorList>
    </citation>
    <scope>NUCLEOTIDE SEQUENCE [LARGE SCALE GENOMIC DNA]</scope>
    <source>
        <strain evidence="3">P16(2019)</strain>
    </source>
</reference>
<feature type="transmembrane region" description="Helical" evidence="1">
    <location>
        <begin position="5"/>
        <end position="23"/>
    </location>
</feature>
<dbReference type="EMBL" id="VLXZ01000014">
    <property type="protein sequence ID" value="TSB45125.1"/>
    <property type="molecule type" value="Genomic_DNA"/>
</dbReference>
<evidence type="ECO:0000313" key="3">
    <source>
        <dbReference type="Proteomes" id="UP000318521"/>
    </source>
</evidence>
<dbReference type="OrthoDB" id="9809488at2"/>
<protein>
    <submittedName>
        <fullName evidence="2">Lytic transglycosylase domain-containing protein</fullName>
    </submittedName>
</protein>
<dbReference type="InterPro" id="IPR023346">
    <property type="entry name" value="Lysozyme-like_dom_sf"/>
</dbReference>
<keyword evidence="1" id="KW-0472">Membrane</keyword>
<name>A0A553ZUX6_9BACI</name>
<sequence>MKKLIIIVLTGIVVLVAVFIYLFEDNSQVRQFTYKTVIGQHQIPEKFLPIYQEAADEYNIPWKLLASVHRVETIFSTMDPMESPVGALGPFQFMPRTWVGWSHPGGDVGELPDDIDITDVDLIEEHNGYGVDVAGKGAADPFDIYDSAYAAASYLADHGASDGDLEGALYSYNRSDEYVEEVMGYYQAYNDDYELITIPLDKEVIEQASLTK</sequence>
<proteinExistence type="predicted"/>
<keyword evidence="3" id="KW-1185">Reference proteome</keyword>
<dbReference type="AlphaFoldDB" id="A0A553ZUX6"/>